<dbReference type="GO" id="GO:0004674">
    <property type="term" value="F:protein serine/threonine kinase activity"/>
    <property type="evidence" value="ECO:0007669"/>
    <property type="project" value="UniProtKB-KW"/>
</dbReference>
<dbReference type="STRING" id="983966.A0A1E4S6N6"/>
<dbReference type="PROSITE" id="PS00107">
    <property type="entry name" value="PROTEIN_KINASE_ATP"/>
    <property type="match status" value="1"/>
</dbReference>
<dbReference type="EMBL" id="KV453926">
    <property type="protein sequence ID" value="ODV75175.1"/>
    <property type="molecule type" value="Genomic_DNA"/>
</dbReference>
<keyword evidence="6 7" id="KW-0067">ATP-binding</keyword>
<keyword evidence="4 7" id="KW-0547">Nucleotide-binding</keyword>
<keyword evidence="5 11" id="KW-0418">Kinase</keyword>
<dbReference type="PROSITE" id="PS50011">
    <property type="entry name" value="PROTEIN_KINASE_DOM"/>
    <property type="match status" value="1"/>
</dbReference>
<dbReference type="InterPro" id="IPR008271">
    <property type="entry name" value="Ser/Thr_kinase_AS"/>
</dbReference>
<evidence type="ECO:0000313" key="12">
    <source>
        <dbReference type="Proteomes" id="UP000094389"/>
    </source>
</evidence>
<evidence type="ECO:0000256" key="7">
    <source>
        <dbReference type="PROSITE-ProRule" id="PRU10141"/>
    </source>
</evidence>
<comment type="similarity">
    <text evidence="8">Belongs to the protein kinase superfamily.</text>
</comment>
<dbReference type="OMA" id="AGTHCIA"/>
<feature type="domain" description="AGC-kinase C-terminal" evidence="10">
    <location>
        <begin position="320"/>
        <end position="378"/>
    </location>
</feature>
<evidence type="ECO:0000313" key="11">
    <source>
        <dbReference type="EMBL" id="ODV75175.1"/>
    </source>
</evidence>
<evidence type="ECO:0000256" key="4">
    <source>
        <dbReference type="ARBA" id="ARBA00022741"/>
    </source>
</evidence>
<evidence type="ECO:0000256" key="8">
    <source>
        <dbReference type="RuleBase" id="RU000304"/>
    </source>
</evidence>
<dbReference type="RefSeq" id="XP_020072214.1">
    <property type="nucleotide sequence ID" value="XM_020216792.1"/>
</dbReference>
<keyword evidence="3" id="KW-0808">Transferase</keyword>
<proteinExistence type="inferred from homology"/>
<keyword evidence="1 8" id="KW-0723">Serine/threonine-protein kinase</keyword>
<feature type="domain" description="Protein kinase" evidence="9">
    <location>
        <begin position="66"/>
        <end position="319"/>
    </location>
</feature>
<dbReference type="GO" id="GO:0005524">
    <property type="term" value="F:ATP binding"/>
    <property type="evidence" value="ECO:0007669"/>
    <property type="project" value="UniProtKB-UniRule"/>
</dbReference>
<dbReference type="SUPFAM" id="SSF56112">
    <property type="entry name" value="Protein kinase-like (PK-like)"/>
    <property type="match status" value="1"/>
</dbReference>
<dbReference type="Pfam" id="PF00069">
    <property type="entry name" value="Pkinase"/>
    <property type="match status" value="1"/>
</dbReference>
<evidence type="ECO:0000259" key="10">
    <source>
        <dbReference type="PROSITE" id="PS51285"/>
    </source>
</evidence>
<dbReference type="FunFam" id="3.30.200.20:FF:000042">
    <property type="entry name" value="Aurora kinase A"/>
    <property type="match status" value="1"/>
</dbReference>
<evidence type="ECO:0000256" key="1">
    <source>
        <dbReference type="ARBA" id="ARBA00022527"/>
    </source>
</evidence>
<accession>A0A1E4S6N6</accession>
<dbReference type="PANTHER" id="PTHR24351">
    <property type="entry name" value="RIBOSOMAL PROTEIN S6 KINASE"/>
    <property type="match status" value="1"/>
</dbReference>
<dbReference type="OrthoDB" id="63267at2759"/>
<dbReference type="PROSITE" id="PS51285">
    <property type="entry name" value="AGC_KINASE_CTER"/>
    <property type="match status" value="1"/>
</dbReference>
<protein>
    <submittedName>
        <fullName evidence="11">Kinase-like protein</fullName>
    </submittedName>
</protein>
<reference evidence="11 12" key="1">
    <citation type="journal article" date="2016" name="Proc. Natl. Acad. Sci. U.S.A.">
        <title>Comparative genomics of biotechnologically important yeasts.</title>
        <authorList>
            <person name="Riley R."/>
            <person name="Haridas S."/>
            <person name="Wolfe K.H."/>
            <person name="Lopes M.R."/>
            <person name="Hittinger C.T."/>
            <person name="Goeker M."/>
            <person name="Salamov A.A."/>
            <person name="Wisecaver J.H."/>
            <person name="Long T.M."/>
            <person name="Calvey C.H."/>
            <person name="Aerts A.L."/>
            <person name="Barry K.W."/>
            <person name="Choi C."/>
            <person name="Clum A."/>
            <person name="Coughlan A.Y."/>
            <person name="Deshpande S."/>
            <person name="Douglass A.P."/>
            <person name="Hanson S.J."/>
            <person name="Klenk H.-P."/>
            <person name="LaButti K.M."/>
            <person name="Lapidus A."/>
            <person name="Lindquist E.A."/>
            <person name="Lipzen A.M."/>
            <person name="Meier-Kolthoff J.P."/>
            <person name="Ohm R.A."/>
            <person name="Otillar R.P."/>
            <person name="Pangilinan J.L."/>
            <person name="Peng Y."/>
            <person name="Rokas A."/>
            <person name="Rosa C.A."/>
            <person name="Scheuner C."/>
            <person name="Sibirny A.A."/>
            <person name="Slot J.C."/>
            <person name="Stielow J.B."/>
            <person name="Sun H."/>
            <person name="Kurtzman C.P."/>
            <person name="Blackwell M."/>
            <person name="Grigoriev I.V."/>
            <person name="Jeffries T.W."/>
        </authorList>
    </citation>
    <scope>NUCLEOTIDE SEQUENCE [LARGE SCALE GENOMIC DNA]</scope>
    <source>
        <strain evidence="12">ATCC 18201 / CBS 1600 / BCRC 20928 / JCM 3617 / NBRC 0987 / NRRL Y-1542</strain>
    </source>
</reference>
<dbReference type="InterPro" id="IPR011009">
    <property type="entry name" value="Kinase-like_dom_sf"/>
</dbReference>
<name>A0A1E4S6N6_CYBJN</name>
<keyword evidence="2" id="KW-0597">Phosphoprotein</keyword>
<dbReference type="Proteomes" id="UP000094389">
    <property type="component" value="Unassembled WGS sequence"/>
</dbReference>
<dbReference type="SMART" id="SM00220">
    <property type="entry name" value="S_TKc"/>
    <property type="match status" value="1"/>
</dbReference>
<dbReference type="Gene3D" id="3.30.200.20">
    <property type="entry name" value="Phosphorylase Kinase, domain 1"/>
    <property type="match status" value="1"/>
</dbReference>
<evidence type="ECO:0000256" key="6">
    <source>
        <dbReference type="ARBA" id="ARBA00022840"/>
    </source>
</evidence>
<dbReference type="InterPro" id="IPR045270">
    <property type="entry name" value="STKc_AGC"/>
</dbReference>
<feature type="binding site" evidence="7">
    <location>
        <position position="99"/>
    </location>
    <ligand>
        <name>ATP</name>
        <dbReference type="ChEBI" id="CHEBI:30616"/>
    </ligand>
</feature>
<dbReference type="AlphaFoldDB" id="A0A1E4S6N6"/>
<gene>
    <name evidence="11" type="ORF">CYBJADRAFT_176493</name>
</gene>
<dbReference type="CDD" id="cd05123">
    <property type="entry name" value="STKc_AGC"/>
    <property type="match status" value="1"/>
</dbReference>
<evidence type="ECO:0000256" key="5">
    <source>
        <dbReference type="ARBA" id="ARBA00022777"/>
    </source>
</evidence>
<dbReference type="GeneID" id="30991188"/>
<dbReference type="InterPro" id="IPR000719">
    <property type="entry name" value="Prot_kinase_dom"/>
</dbReference>
<evidence type="ECO:0000259" key="9">
    <source>
        <dbReference type="PROSITE" id="PS50011"/>
    </source>
</evidence>
<dbReference type="InterPro" id="IPR017441">
    <property type="entry name" value="Protein_kinase_ATP_BS"/>
</dbReference>
<dbReference type="PROSITE" id="PS00108">
    <property type="entry name" value="PROTEIN_KINASE_ST"/>
    <property type="match status" value="1"/>
</dbReference>
<evidence type="ECO:0000256" key="3">
    <source>
        <dbReference type="ARBA" id="ARBA00022679"/>
    </source>
</evidence>
<dbReference type="Gene3D" id="1.10.510.10">
    <property type="entry name" value="Transferase(Phosphotransferase) domain 1"/>
    <property type="match status" value="1"/>
</dbReference>
<sequence>MARSLPSIPSAVNQPIALMPALLTTWFSAMIGGRSRPRRGSAGVETAASKDVLPGRDLRKRTVDDFEQLKILGVGSYGSVYLVKDKHTGQYFAKKTIKKARLSVNKTLLKNQMNERDILASISHPAIVKLFYAFHDLENIDLILEFIPGGELFYYLADVRRFNENDTAFYMAEISQALHHLHSIGVVYRDLKPENCLLDKKGHLVLTDFGLSSQEEKCRSILGTPEYSAPEVLMGKEYSYEADWWSFGVMMYDMVVGQVPYPGSDRKKLITSIQKRGANFPNWLSEDAKDIMRKLLQRDPKKRMDVDGSFDKFMNHRFFRKIDWKRLRDSTPPVEPQVGSYIDYGLAALKQHSTSEYVDQSLFRGFSFVAEKSVLEQHYDQI</sequence>
<dbReference type="InterPro" id="IPR000961">
    <property type="entry name" value="AGC-kinase_C"/>
</dbReference>
<dbReference type="FunFam" id="1.10.510.10:FF:000048">
    <property type="entry name" value="Protein kinase C"/>
    <property type="match status" value="1"/>
</dbReference>
<evidence type="ECO:0000256" key="2">
    <source>
        <dbReference type="ARBA" id="ARBA00022553"/>
    </source>
</evidence>
<keyword evidence="12" id="KW-1185">Reference proteome</keyword>
<organism evidence="11 12">
    <name type="scientific">Cyberlindnera jadinii (strain ATCC 18201 / CBS 1600 / BCRC 20928 / JCM 3617 / NBRC 0987 / NRRL Y-1542)</name>
    <name type="common">Torula yeast</name>
    <name type="synonym">Candida utilis</name>
    <dbReference type="NCBI Taxonomy" id="983966"/>
    <lineage>
        <taxon>Eukaryota</taxon>
        <taxon>Fungi</taxon>
        <taxon>Dikarya</taxon>
        <taxon>Ascomycota</taxon>
        <taxon>Saccharomycotina</taxon>
        <taxon>Saccharomycetes</taxon>
        <taxon>Phaffomycetales</taxon>
        <taxon>Phaffomycetaceae</taxon>
        <taxon>Cyberlindnera</taxon>
    </lineage>
</organism>